<proteinExistence type="inferred from homology"/>
<name>B6D8V6_9COLE</name>
<dbReference type="PROSITE" id="PS00668">
    <property type="entry name" value="COMPLEX1_ND1_2"/>
    <property type="match status" value="1"/>
</dbReference>
<keyword evidence="11 14" id="KW-0472">Membrane</keyword>
<evidence type="ECO:0000256" key="8">
    <source>
        <dbReference type="ARBA" id="ARBA00022989"/>
    </source>
</evidence>
<evidence type="ECO:0000256" key="14">
    <source>
        <dbReference type="SAM" id="Phobius"/>
    </source>
</evidence>
<feature type="transmembrane region" description="Helical" evidence="14">
    <location>
        <begin position="293"/>
        <end position="315"/>
    </location>
</feature>
<feature type="transmembrane region" description="Helical" evidence="14">
    <location>
        <begin position="7"/>
        <end position="30"/>
    </location>
</feature>
<dbReference type="GeneID" id="6962844"/>
<evidence type="ECO:0000256" key="13">
    <source>
        <dbReference type="RuleBase" id="RU000473"/>
    </source>
</evidence>
<evidence type="ECO:0000256" key="3">
    <source>
        <dbReference type="ARBA" id="ARBA00010535"/>
    </source>
</evidence>
<evidence type="ECO:0000256" key="10">
    <source>
        <dbReference type="ARBA" id="ARBA00023128"/>
    </source>
</evidence>
<keyword evidence="12" id="KW-0520">NAD</keyword>
<dbReference type="CTD" id="4535"/>
<dbReference type="Pfam" id="PF00146">
    <property type="entry name" value="NADHdh"/>
    <property type="match status" value="1"/>
</dbReference>
<dbReference type="GO" id="GO:0005743">
    <property type="term" value="C:mitochondrial inner membrane"/>
    <property type="evidence" value="ECO:0007669"/>
    <property type="project" value="UniProtKB-SubCell"/>
</dbReference>
<evidence type="ECO:0000256" key="6">
    <source>
        <dbReference type="ARBA" id="ARBA00022692"/>
    </source>
</evidence>
<evidence type="ECO:0000256" key="11">
    <source>
        <dbReference type="ARBA" id="ARBA00023136"/>
    </source>
</evidence>
<comment type="subcellular location">
    <subcellularLocation>
        <location evidence="2 12">Mitochondrion inner membrane</location>
        <topology evidence="2 12">Multi-pass membrane protein</topology>
    </subcellularLocation>
</comment>
<feature type="transmembrane region" description="Helical" evidence="14">
    <location>
        <begin position="147"/>
        <end position="166"/>
    </location>
</feature>
<dbReference type="InterPro" id="IPR018086">
    <property type="entry name" value="NADH_UbQ_OxRdtase_su1_CS"/>
</dbReference>
<evidence type="ECO:0000256" key="1">
    <source>
        <dbReference type="ARBA" id="ARBA00003257"/>
    </source>
</evidence>
<dbReference type="GO" id="GO:0009060">
    <property type="term" value="P:aerobic respiration"/>
    <property type="evidence" value="ECO:0007669"/>
    <property type="project" value="TreeGrafter"/>
</dbReference>
<feature type="transmembrane region" description="Helical" evidence="14">
    <location>
        <begin position="178"/>
        <end position="198"/>
    </location>
</feature>
<evidence type="ECO:0000256" key="7">
    <source>
        <dbReference type="ARBA" id="ARBA00022792"/>
    </source>
</evidence>
<keyword evidence="7" id="KW-0999">Mitochondrion inner membrane</keyword>
<geneLocation type="mitochondrion" evidence="15"/>
<comment type="function">
    <text evidence="1">Core subunit of the mitochondrial membrane respiratory chain NADH dehydrogenase (Complex I) that is believed to belong to the minimal assembly required for catalysis. Complex I functions in the transfer of electrons from NADH to the respiratory chain. The immediate electron acceptor for the enzyme is believed to be ubiquinone.</text>
</comment>
<dbReference type="EC" id="7.1.1.2" evidence="13"/>
<dbReference type="EMBL" id="EU877950">
    <property type="protein sequence ID" value="ACF35094.1"/>
    <property type="molecule type" value="Genomic_DNA"/>
</dbReference>
<evidence type="ECO:0000256" key="4">
    <source>
        <dbReference type="ARBA" id="ARBA00021009"/>
    </source>
</evidence>
<dbReference type="GO" id="GO:0008137">
    <property type="term" value="F:NADH dehydrogenase (ubiquinone) activity"/>
    <property type="evidence" value="ECO:0007669"/>
    <property type="project" value="UniProtKB-EC"/>
</dbReference>
<accession>B6D8V6</accession>
<evidence type="ECO:0000256" key="9">
    <source>
        <dbReference type="ARBA" id="ARBA00023075"/>
    </source>
</evidence>
<feature type="transmembrane region" description="Helical" evidence="14">
    <location>
        <begin position="257"/>
        <end position="273"/>
    </location>
</feature>
<protein>
    <recommendedName>
        <fullName evidence="4 13">NADH-ubiquinone oxidoreductase chain 1</fullName>
        <ecNumber evidence="13">7.1.1.2</ecNumber>
    </recommendedName>
</protein>
<feature type="transmembrane region" description="Helical" evidence="14">
    <location>
        <begin position="108"/>
        <end position="127"/>
    </location>
</feature>
<keyword evidence="9 13" id="KW-0830">Ubiquinone</keyword>
<feature type="transmembrane region" description="Helical" evidence="14">
    <location>
        <begin position="227"/>
        <end position="250"/>
    </location>
</feature>
<dbReference type="GO" id="GO:0003954">
    <property type="term" value="F:NADH dehydrogenase activity"/>
    <property type="evidence" value="ECO:0007669"/>
    <property type="project" value="TreeGrafter"/>
</dbReference>
<gene>
    <name evidence="15" type="primary">ND1</name>
</gene>
<feature type="transmembrane region" description="Helical" evidence="14">
    <location>
        <begin position="77"/>
        <end position="96"/>
    </location>
</feature>
<keyword evidence="10 13" id="KW-0496">Mitochondrion</keyword>
<dbReference type="PANTHER" id="PTHR11432">
    <property type="entry name" value="NADH DEHYDROGENASE SUBUNIT 1"/>
    <property type="match status" value="1"/>
</dbReference>
<keyword evidence="5" id="KW-0813">Transport</keyword>
<dbReference type="RefSeq" id="YP_002265522.1">
    <property type="nucleotide sequence ID" value="NC_011322.1"/>
</dbReference>
<organism evidence="15">
    <name type="scientific">Sphaerius sp. BT0074</name>
    <dbReference type="NCBI Taxonomy" id="546487"/>
    <lineage>
        <taxon>Eukaryota</taxon>
        <taxon>Metazoa</taxon>
        <taxon>Ecdysozoa</taxon>
        <taxon>Arthropoda</taxon>
        <taxon>Hexapoda</taxon>
        <taxon>Insecta</taxon>
        <taxon>Pterygota</taxon>
        <taxon>Neoptera</taxon>
        <taxon>Endopterygota</taxon>
        <taxon>Coleoptera</taxon>
        <taxon>Myxophaga</taxon>
        <taxon>Sphaeriusidae</taxon>
        <taxon>Sphaerius</taxon>
    </lineage>
</organism>
<keyword evidence="6 12" id="KW-0812">Transmembrane</keyword>
<dbReference type="HAMAP" id="MF_01350">
    <property type="entry name" value="NDH1_NuoH"/>
    <property type="match status" value="1"/>
</dbReference>
<sequence>MFLNEYLISLICMLIMIICVLVSVAFVTLLERKVLGYIQLRKGPNKVGFVGLPQPFCDAIKLFTKEQIYPLMSNYYIYYYSPIMSLFLALMLWMSIPMLLNMFSFNLSIIYFLCITSLSVYTIMIAGWSSNSNYSLLGGLRAIAQTISYEVSLALIFMSFMMLIMSYSFIDFYKYQKFIWFIFMNFPLALIWFVSSLAETNRTPFDFAEGESELVSGFNIEYGSGGFALIFLAEYASILFMSMLFCVMFLGSDLMSLLFYIKLVFLTFLFIWVRGTLPRYRYDKLMNLAWKSFLPIALNYLFYFIGMSMFLYILIM</sequence>
<dbReference type="AlphaFoldDB" id="B6D8V6"/>
<dbReference type="PANTHER" id="PTHR11432:SF3">
    <property type="entry name" value="NADH-UBIQUINONE OXIDOREDUCTASE CHAIN 1"/>
    <property type="match status" value="1"/>
</dbReference>
<keyword evidence="8 14" id="KW-1133">Transmembrane helix</keyword>
<evidence type="ECO:0000256" key="2">
    <source>
        <dbReference type="ARBA" id="ARBA00004448"/>
    </source>
</evidence>
<comment type="catalytic activity">
    <reaction evidence="13">
        <text>a ubiquinone + NADH + 5 H(+)(in) = a ubiquinol + NAD(+) + 4 H(+)(out)</text>
        <dbReference type="Rhea" id="RHEA:29091"/>
        <dbReference type="Rhea" id="RHEA-COMP:9565"/>
        <dbReference type="Rhea" id="RHEA-COMP:9566"/>
        <dbReference type="ChEBI" id="CHEBI:15378"/>
        <dbReference type="ChEBI" id="CHEBI:16389"/>
        <dbReference type="ChEBI" id="CHEBI:17976"/>
        <dbReference type="ChEBI" id="CHEBI:57540"/>
        <dbReference type="ChEBI" id="CHEBI:57945"/>
        <dbReference type="EC" id="7.1.1.2"/>
    </reaction>
</comment>
<comment type="similarity">
    <text evidence="3 12">Belongs to the complex I subunit 1 family.</text>
</comment>
<dbReference type="PROSITE" id="PS00667">
    <property type="entry name" value="COMPLEX1_ND1_1"/>
    <property type="match status" value="1"/>
</dbReference>
<reference evidence="15" key="1">
    <citation type="journal article" date="2008" name="Mol. Biol. Evol.">
        <title>A comparative analysis of mitochondrial genomes in Coleoptera (Arthropoda: Insecta) and genome descriptions of six new beetles.</title>
        <authorList>
            <person name="Sheffield N.C."/>
            <person name="Song H."/>
            <person name="Cameron S.L."/>
            <person name="Whiting M.F."/>
        </authorList>
    </citation>
    <scope>NUCLEOTIDE SEQUENCE</scope>
    <source>
        <strain evidence="15">BT0074</strain>
    </source>
</reference>
<dbReference type="InterPro" id="IPR001694">
    <property type="entry name" value="NADH_UbQ_OxRdtase_su1/FPO"/>
</dbReference>
<evidence type="ECO:0000256" key="12">
    <source>
        <dbReference type="RuleBase" id="RU000471"/>
    </source>
</evidence>
<evidence type="ECO:0000256" key="5">
    <source>
        <dbReference type="ARBA" id="ARBA00022448"/>
    </source>
</evidence>
<evidence type="ECO:0000313" key="15">
    <source>
        <dbReference type="EMBL" id="ACF35094.1"/>
    </source>
</evidence>